<evidence type="ECO:0000313" key="2">
    <source>
        <dbReference type="Proteomes" id="UP000240883"/>
    </source>
</evidence>
<protein>
    <submittedName>
        <fullName evidence="1">Uncharacterized protein</fullName>
    </submittedName>
</protein>
<accession>A0A2T2NBJ3</accession>
<gene>
    <name evidence="1" type="ORF">BS50DRAFT_129313</name>
</gene>
<dbReference type="Proteomes" id="UP000240883">
    <property type="component" value="Unassembled WGS sequence"/>
</dbReference>
<reference evidence="1 2" key="1">
    <citation type="journal article" date="2018" name="Front. Microbiol.">
        <title>Genome-Wide Analysis of Corynespora cassiicola Leaf Fall Disease Putative Effectors.</title>
        <authorList>
            <person name="Lopez D."/>
            <person name="Ribeiro S."/>
            <person name="Label P."/>
            <person name="Fumanal B."/>
            <person name="Venisse J.S."/>
            <person name="Kohler A."/>
            <person name="de Oliveira R.R."/>
            <person name="Labutti K."/>
            <person name="Lipzen A."/>
            <person name="Lail K."/>
            <person name="Bauer D."/>
            <person name="Ohm R.A."/>
            <person name="Barry K.W."/>
            <person name="Spatafora J."/>
            <person name="Grigoriev I.V."/>
            <person name="Martin F.M."/>
            <person name="Pujade-Renaud V."/>
        </authorList>
    </citation>
    <scope>NUCLEOTIDE SEQUENCE [LARGE SCALE GENOMIC DNA]</scope>
    <source>
        <strain evidence="1 2">Philippines</strain>
    </source>
</reference>
<evidence type="ECO:0000313" key="1">
    <source>
        <dbReference type="EMBL" id="PSN62793.1"/>
    </source>
</evidence>
<dbReference type="AlphaFoldDB" id="A0A2T2NBJ3"/>
<keyword evidence="2" id="KW-1185">Reference proteome</keyword>
<name>A0A2T2NBJ3_CORCC</name>
<proteinExistence type="predicted"/>
<sequence length="82" mass="9541">MALFFPFPFFDLFSSATAEIFHFLLLGLSCPSLIPFEIPRLFAVQSKVDSSRLWRCPESTSITGERHSLYEYGFDGERWIDR</sequence>
<dbReference type="EMBL" id="KZ678141">
    <property type="protein sequence ID" value="PSN62793.1"/>
    <property type="molecule type" value="Genomic_DNA"/>
</dbReference>
<organism evidence="1 2">
    <name type="scientific">Corynespora cassiicola Philippines</name>
    <dbReference type="NCBI Taxonomy" id="1448308"/>
    <lineage>
        <taxon>Eukaryota</taxon>
        <taxon>Fungi</taxon>
        <taxon>Dikarya</taxon>
        <taxon>Ascomycota</taxon>
        <taxon>Pezizomycotina</taxon>
        <taxon>Dothideomycetes</taxon>
        <taxon>Pleosporomycetidae</taxon>
        <taxon>Pleosporales</taxon>
        <taxon>Corynesporascaceae</taxon>
        <taxon>Corynespora</taxon>
    </lineage>
</organism>